<dbReference type="Pfam" id="PF03564">
    <property type="entry name" value="DUF1759"/>
    <property type="match status" value="1"/>
</dbReference>
<dbReference type="SUPFAM" id="SSF53098">
    <property type="entry name" value="Ribonuclease H-like"/>
    <property type="match status" value="1"/>
</dbReference>
<dbReference type="InterPro" id="IPR036397">
    <property type="entry name" value="RNaseH_sf"/>
</dbReference>
<sequence>MDKLIKSRARPRGWAARETKQLAAMLVTDPPCAAEMHKLQIAEFDKRILALDDVQKQMEDAIQKEDELEDIGEAYDFRSTLMNTKMQADTKLATLAQQSANGNDSQATFLNERVSPSKLQKLEIKKFSGDITEWQTFWDQFKAAVDSTTLPEVNKFTYLTNLLEGEALNSIVGLSLTDTNYDIALKSLQDRFGRPERIIFSHIQALLNMDTGLDVTAQSSKASELWTIRDTLNAHVRSLDALGVNGEKYGVILTPLILSRLPSEIRLEWARTGTGKEADLTYLLDFLKAEIERRERSEEFADTTNGGGMPRLSTVSAMAASAVPHKKKLTQCIFCNKTNHKSRQCRKLKGMSQDDTLTVVKKAHACFKCFSTSHYAIKCSFTCRLCSGNHHDSLCTAAVDDTPNSTSEIENVKAVTLSQSTKSVIHTVLQTAKVTVKGNKGESVLTLMFDTGSDTTYVSSEAVKKVQPDWLTSKSLAFAAFGEGKPSSTQPRHIYKVNVANKFGGWEEINCIEVKSICAPMVRSRIPHSILKSVSHLELADSYEEDRDINVDILVGLDYYWQLVGGGMRNLPGGLVAQDTAFGWILSGRWSDSNAGSGSSSNVAHHMLCISDIPPSTIDKFWDLEMIGVTKQKDDSSVDSILRSFHDNIRWVDGRYELNNKPMAKVRLNGLNKRLSKDKKLHVSYDAALSEMEGLGIITEVSFEETSHNDTVYYLPHHPVVKESSLATKVRPVFHASAKGINGLSLNDCLHTGPPLIPGLVDILVRFRRWQLGLTSDISKAFLQIKVHKDDQDVHRFLWQFGEKERTMKFLRVPFGNSKLQDNLYVDDWLSGADHYEDAILLYKQANAIMAQGKFQFASWNSNDSHVSGMLFHEFGSKHVEQEWVKILGLKWIKSCDSFGFEVAGVPARLVATKRVILGTIARLYDPLGFLIPFTMVVKILLQDIWLLNLDWDEKTPGEIQQKFMAWVSGLELIRNWQIPRCYTSTTLWSEMKDIEIHGFCDASERGYGSVVYIRIQGSDGIKVSFVTARARVAPVKKVSLPRLELLGALLAARLIVFVKHALGLQNVTCRAWTDSTVALGWIQGEPSRWKTFVRNRITEIQQLISKETWAHCPGKQNPADLLTRGVSAKELMSSTLWLNGPEWLLRGNNPNTAGVMLDKFETNLTPEMKPVMLVTTNSTPKVRLFDIQRLGTLAKAVRVTAWVMRFIGKLKGKKGYTETLSHQELTTAKVILTRQEQEVVFRQELEMLKGGKSVTGSSPPPLFKLKPFMGDDGLLRVSGRLQQSHLSYDEKHPKILPKGHFAVLLIRSCHVRLQHAGVDTMLNCIRNNYWILGGRKLTKAVKKGCMPCQRVDAQACNQEGAPLPELRVHQAPPFTVTGIDYAGPLFCIDNPKLKFYILLFTCAVVRAVHLELTESLSQKDCLLAIRRFAARRGLPTVIYSDNAMTFKGVEKEFVNIFGSRCLTRTELETSLQEVEACVNSRPLTPVRDEVENPNALTPAHFLICRVSGFQNKIAELETELTREDLSERELVRQRRLELFWEVWSKEYLRNLPPTINKFKSKGEVGLGSLVLIREDNVPRMKWPLELVVREFTGKDGLSRALELKTAKGNLVRAIQRLHDLELEEGNVNLPQTEPAEAEVRVEPNRQENITRSGRVVKPVQRLDL</sequence>
<accession>A0A9Q1C6L6</accession>
<evidence type="ECO:0000256" key="1">
    <source>
        <dbReference type="ARBA" id="ARBA00022679"/>
    </source>
</evidence>
<dbReference type="Pfam" id="PF18701">
    <property type="entry name" value="DUF5641"/>
    <property type="match status" value="1"/>
</dbReference>
<dbReference type="Gene3D" id="3.30.420.10">
    <property type="entry name" value="Ribonuclease H-like superfamily/Ribonuclease H"/>
    <property type="match status" value="1"/>
</dbReference>
<dbReference type="InterPro" id="IPR043502">
    <property type="entry name" value="DNA/RNA_pol_sf"/>
</dbReference>
<dbReference type="GO" id="GO:0008270">
    <property type="term" value="F:zinc ion binding"/>
    <property type="evidence" value="ECO:0007669"/>
    <property type="project" value="InterPro"/>
</dbReference>
<dbReference type="InterPro" id="IPR041588">
    <property type="entry name" value="Integrase_H2C2"/>
</dbReference>
<dbReference type="InterPro" id="IPR005312">
    <property type="entry name" value="DUF1759"/>
</dbReference>
<gene>
    <name evidence="5" type="ORF">HOLleu_16763</name>
</gene>
<dbReference type="PANTHER" id="PTHR47331">
    <property type="entry name" value="PHD-TYPE DOMAIN-CONTAINING PROTEIN"/>
    <property type="match status" value="1"/>
</dbReference>
<dbReference type="PANTHER" id="PTHR47331:SF1">
    <property type="entry name" value="GAG-LIKE PROTEIN"/>
    <property type="match status" value="1"/>
</dbReference>
<evidence type="ECO:0000259" key="4">
    <source>
        <dbReference type="SMART" id="SM00343"/>
    </source>
</evidence>
<evidence type="ECO:0000256" key="3">
    <source>
        <dbReference type="ARBA" id="ARBA00022918"/>
    </source>
</evidence>
<dbReference type="PROSITE" id="PS00141">
    <property type="entry name" value="ASP_PROTEASE"/>
    <property type="match status" value="1"/>
</dbReference>
<dbReference type="InterPro" id="IPR001969">
    <property type="entry name" value="Aspartic_peptidase_AS"/>
</dbReference>
<comment type="caution">
    <text evidence="5">The sequence shown here is derived from an EMBL/GenBank/DDBJ whole genome shotgun (WGS) entry which is preliminary data.</text>
</comment>
<dbReference type="InterPro" id="IPR040676">
    <property type="entry name" value="DUF5641"/>
</dbReference>
<feature type="domain" description="CCHC-type" evidence="4">
    <location>
        <begin position="331"/>
        <end position="347"/>
    </location>
</feature>
<evidence type="ECO:0000313" key="5">
    <source>
        <dbReference type="EMBL" id="KAJ8039140.1"/>
    </source>
</evidence>
<evidence type="ECO:0000256" key="2">
    <source>
        <dbReference type="ARBA" id="ARBA00022695"/>
    </source>
</evidence>
<dbReference type="GO" id="GO:0003676">
    <property type="term" value="F:nucleic acid binding"/>
    <property type="evidence" value="ECO:0007669"/>
    <property type="project" value="InterPro"/>
</dbReference>
<dbReference type="Pfam" id="PF05380">
    <property type="entry name" value="Peptidase_A17"/>
    <property type="match status" value="1"/>
</dbReference>
<dbReference type="EMBL" id="JAIZAY010000007">
    <property type="protein sequence ID" value="KAJ8039140.1"/>
    <property type="molecule type" value="Genomic_DNA"/>
</dbReference>
<keyword evidence="3" id="KW-0695">RNA-directed DNA polymerase</keyword>
<dbReference type="SMART" id="SM00343">
    <property type="entry name" value="ZnF_C2HC"/>
    <property type="match status" value="2"/>
</dbReference>
<dbReference type="GO" id="GO:0003964">
    <property type="term" value="F:RNA-directed DNA polymerase activity"/>
    <property type="evidence" value="ECO:0007669"/>
    <property type="project" value="UniProtKB-KW"/>
</dbReference>
<dbReference type="GO" id="GO:0004190">
    <property type="term" value="F:aspartic-type endopeptidase activity"/>
    <property type="evidence" value="ECO:0007669"/>
    <property type="project" value="InterPro"/>
</dbReference>
<dbReference type="InterPro" id="IPR008042">
    <property type="entry name" value="Retrotrans_Pao"/>
</dbReference>
<dbReference type="OrthoDB" id="416987at2759"/>
<name>A0A9Q1C6L6_HOLLE</name>
<keyword evidence="2" id="KW-0548">Nucleotidyltransferase</keyword>
<dbReference type="Pfam" id="PF17921">
    <property type="entry name" value="Integrase_H2C2"/>
    <property type="match status" value="1"/>
</dbReference>
<dbReference type="GO" id="GO:0006508">
    <property type="term" value="P:proteolysis"/>
    <property type="evidence" value="ECO:0007669"/>
    <property type="project" value="InterPro"/>
</dbReference>
<reference evidence="5" key="1">
    <citation type="submission" date="2021-10" db="EMBL/GenBank/DDBJ databases">
        <title>Tropical sea cucumber genome reveals ecological adaptation and Cuvierian tubules defense mechanism.</title>
        <authorList>
            <person name="Chen T."/>
        </authorList>
    </citation>
    <scope>NUCLEOTIDE SEQUENCE</scope>
    <source>
        <strain evidence="5">Nanhai2018</strain>
        <tissue evidence="5">Muscle</tissue>
    </source>
</reference>
<dbReference type="SUPFAM" id="SSF56672">
    <property type="entry name" value="DNA/RNA polymerases"/>
    <property type="match status" value="1"/>
</dbReference>
<proteinExistence type="predicted"/>
<dbReference type="Proteomes" id="UP001152320">
    <property type="component" value="Chromosome 7"/>
</dbReference>
<evidence type="ECO:0000313" key="6">
    <source>
        <dbReference type="Proteomes" id="UP001152320"/>
    </source>
</evidence>
<keyword evidence="6" id="KW-1185">Reference proteome</keyword>
<dbReference type="InterPro" id="IPR012337">
    <property type="entry name" value="RNaseH-like_sf"/>
</dbReference>
<keyword evidence="1" id="KW-0808">Transferase</keyword>
<dbReference type="InterPro" id="IPR001878">
    <property type="entry name" value="Znf_CCHC"/>
</dbReference>
<feature type="domain" description="CCHC-type" evidence="4">
    <location>
        <begin position="365"/>
        <end position="381"/>
    </location>
</feature>
<organism evidence="5 6">
    <name type="scientific">Holothuria leucospilota</name>
    <name type="common">Black long sea cucumber</name>
    <name type="synonym">Mertensiothuria leucospilota</name>
    <dbReference type="NCBI Taxonomy" id="206669"/>
    <lineage>
        <taxon>Eukaryota</taxon>
        <taxon>Metazoa</taxon>
        <taxon>Echinodermata</taxon>
        <taxon>Eleutherozoa</taxon>
        <taxon>Echinozoa</taxon>
        <taxon>Holothuroidea</taxon>
        <taxon>Aspidochirotacea</taxon>
        <taxon>Aspidochirotida</taxon>
        <taxon>Holothuriidae</taxon>
        <taxon>Holothuria</taxon>
    </lineage>
</organism>
<protein>
    <recommendedName>
        <fullName evidence="4">CCHC-type domain-containing protein</fullName>
    </recommendedName>
</protein>